<evidence type="ECO:0000256" key="2">
    <source>
        <dbReference type="ARBA" id="ARBA00004950"/>
    </source>
</evidence>
<dbReference type="RefSeq" id="WP_265163732.1">
    <property type="nucleotide sequence ID" value="NZ_CP069620.1"/>
</dbReference>
<evidence type="ECO:0000256" key="4">
    <source>
        <dbReference type="ARBA" id="ARBA00012173"/>
    </source>
</evidence>
<evidence type="ECO:0000256" key="6">
    <source>
        <dbReference type="ARBA" id="ARBA00022642"/>
    </source>
</evidence>
<evidence type="ECO:0000256" key="10">
    <source>
        <dbReference type="NCBIfam" id="TIGR00551"/>
    </source>
</evidence>
<accession>A0ABY6NR41</accession>
<comment type="pathway">
    <text evidence="2 11">Cofactor biosynthesis; NAD(+) biosynthesis; iminoaspartate from L-aspartate (oxidase route): step 1/1.</text>
</comment>
<comment type="catalytic activity">
    <reaction evidence="9">
        <text>L-aspartate + O2 = iminosuccinate + H2O2</text>
        <dbReference type="Rhea" id="RHEA:25876"/>
        <dbReference type="ChEBI" id="CHEBI:15379"/>
        <dbReference type="ChEBI" id="CHEBI:16240"/>
        <dbReference type="ChEBI" id="CHEBI:29991"/>
        <dbReference type="ChEBI" id="CHEBI:77875"/>
        <dbReference type="EC" id="1.4.3.16"/>
    </reaction>
    <physiologicalReaction direction="left-to-right" evidence="9">
        <dbReference type="Rhea" id="RHEA:25877"/>
    </physiologicalReaction>
</comment>
<comment type="similarity">
    <text evidence="3 11">Belongs to the FAD-dependent oxidoreductase 2 family. NadB subfamily.</text>
</comment>
<dbReference type="InterPro" id="IPR036188">
    <property type="entry name" value="FAD/NAD-bd_sf"/>
</dbReference>
<dbReference type="InterPro" id="IPR005288">
    <property type="entry name" value="NadB"/>
</dbReference>
<comment type="cofactor">
    <cofactor evidence="1 11">
        <name>FAD</name>
        <dbReference type="ChEBI" id="CHEBI:57692"/>
    </cofactor>
</comment>
<keyword evidence="6 11" id="KW-0662">Pyridine nucleotide biosynthesis</keyword>
<dbReference type="InterPro" id="IPR003953">
    <property type="entry name" value="FAD-dep_OxRdtase_2_FAD-bd"/>
</dbReference>
<evidence type="ECO:0000256" key="1">
    <source>
        <dbReference type="ARBA" id="ARBA00001974"/>
    </source>
</evidence>
<name>A0ABY6NR41_9FLAO</name>
<dbReference type="PRINTS" id="PR00368">
    <property type="entry name" value="FADPNR"/>
</dbReference>
<evidence type="ECO:0000256" key="3">
    <source>
        <dbReference type="ARBA" id="ARBA00008562"/>
    </source>
</evidence>
<dbReference type="SUPFAM" id="SSF56425">
    <property type="entry name" value="Succinate dehydrogenase/fumarate reductase flavoprotein, catalytic domain"/>
    <property type="match status" value="1"/>
</dbReference>
<organism evidence="13 14">
    <name type="scientific">Salinimicrobium tongyeongense</name>
    <dbReference type="NCBI Taxonomy" id="2809707"/>
    <lineage>
        <taxon>Bacteria</taxon>
        <taxon>Pseudomonadati</taxon>
        <taxon>Bacteroidota</taxon>
        <taxon>Flavobacteriia</taxon>
        <taxon>Flavobacteriales</taxon>
        <taxon>Flavobacteriaceae</taxon>
        <taxon>Salinimicrobium</taxon>
    </lineage>
</organism>
<dbReference type="EMBL" id="CP069620">
    <property type="protein sequence ID" value="UZH55375.1"/>
    <property type="molecule type" value="Genomic_DNA"/>
</dbReference>
<keyword evidence="8 11" id="KW-0560">Oxidoreductase</keyword>
<evidence type="ECO:0000256" key="5">
    <source>
        <dbReference type="ARBA" id="ARBA00022630"/>
    </source>
</evidence>
<evidence type="ECO:0000256" key="11">
    <source>
        <dbReference type="RuleBase" id="RU362049"/>
    </source>
</evidence>
<dbReference type="NCBIfam" id="TIGR00551">
    <property type="entry name" value="nadB"/>
    <property type="match status" value="1"/>
</dbReference>
<dbReference type="Pfam" id="PF00890">
    <property type="entry name" value="FAD_binding_2"/>
    <property type="match status" value="1"/>
</dbReference>
<evidence type="ECO:0000256" key="8">
    <source>
        <dbReference type="ARBA" id="ARBA00023002"/>
    </source>
</evidence>
<dbReference type="PANTHER" id="PTHR42716">
    <property type="entry name" value="L-ASPARTATE OXIDASE"/>
    <property type="match status" value="1"/>
</dbReference>
<dbReference type="Gene3D" id="3.50.50.60">
    <property type="entry name" value="FAD/NAD(P)-binding domain"/>
    <property type="match status" value="1"/>
</dbReference>
<comment type="function">
    <text evidence="11">Catalyzes the oxidation of L-aspartate to iminoaspartate.</text>
</comment>
<evidence type="ECO:0000313" key="14">
    <source>
        <dbReference type="Proteomes" id="UP001163981"/>
    </source>
</evidence>
<protein>
    <recommendedName>
        <fullName evidence="4 10">L-aspartate oxidase</fullName>
        <ecNumber evidence="4 10">1.4.3.16</ecNumber>
    </recommendedName>
</protein>
<gene>
    <name evidence="13" type="primary">nadB</name>
    <name evidence="13" type="ORF">JRG66_00255</name>
</gene>
<dbReference type="GO" id="GO:0008734">
    <property type="term" value="F:L-aspartate oxidase activity"/>
    <property type="evidence" value="ECO:0007669"/>
    <property type="project" value="UniProtKB-EC"/>
</dbReference>
<proteinExistence type="inferred from homology"/>
<evidence type="ECO:0000256" key="9">
    <source>
        <dbReference type="ARBA" id="ARBA00048305"/>
    </source>
</evidence>
<dbReference type="PANTHER" id="PTHR42716:SF2">
    <property type="entry name" value="L-ASPARTATE OXIDASE, CHLOROPLASTIC"/>
    <property type="match status" value="1"/>
</dbReference>
<feature type="domain" description="FAD-dependent oxidoreductase 2 FAD-binding" evidence="12">
    <location>
        <begin position="4"/>
        <end position="382"/>
    </location>
</feature>
<dbReference type="InterPro" id="IPR027477">
    <property type="entry name" value="Succ_DH/fumarate_Rdtase_cat_sf"/>
</dbReference>
<dbReference type="Proteomes" id="UP001163981">
    <property type="component" value="Chromosome"/>
</dbReference>
<dbReference type="Gene3D" id="3.90.700.10">
    <property type="entry name" value="Succinate dehydrogenase/fumarate reductase flavoprotein, catalytic domain"/>
    <property type="match status" value="1"/>
</dbReference>
<evidence type="ECO:0000259" key="12">
    <source>
        <dbReference type="Pfam" id="PF00890"/>
    </source>
</evidence>
<dbReference type="EC" id="1.4.3.16" evidence="4 10"/>
<evidence type="ECO:0000313" key="13">
    <source>
        <dbReference type="EMBL" id="UZH55375.1"/>
    </source>
</evidence>
<dbReference type="PIRSF" id="PIRSF000171">
    <property type="entry name" value="SDHA_APRA_LASPO"/>
    <property type="match status" value="1"/>
</dbReference>
<keyword evidence="14" id="KW-1185">Reference proteome</keyword>
<keyword evidence="5 11" id="KW-0285">Flavoprotein</keyword>
<sequence>MTTDVLVIGSGVAGLSFAIKIAEARPSVRVAVISKENMQVSNTAQAQGGIAVVLDRVQDSFELHVQDTIEAGRRLNDAEVVKMVVSQAPERLLELMAWGTSFDSGKNGILELGLEGGHSRRRIVHHRDLTGFEIQRKLISHAKSLPNIHFYDHYFVVDLLLNAEKDRCMGIYALNKITSEKTRITSKITFLASGGCGMVFGNTTNPTVATGDGVAMAWRAGAAVKNMNYIQFHPTALYEAGKHPLFLISEAVRGFGAYVVNHKGNRFLYKTDSRGELATRDIVSEAIVKELKNSGEKHAFLDCRHLDQEKFAAKFPTIVSYCSSIGINLATELIPIVPAAHYQCGGIEVDRQAKTSVKQLYASGECVHTGLHGANRLASNSLLEALVYSHEAYKTVTHELDLLPAPRHFEEISEETSSEEADDEIIASLRQRLNEIMDYDLLHSAPKMAKLEALEKLRNMQDMLENYRPFNLGTVAFYELRNMVQIAVLILNDAIDHYLSKKGISEGIF</sequence>
<comment type="subcellular location">
    <subcellularLocation>
        <location evidence="11">Cytoplasm</location>
    </subcellularLocation>
</comment>
<dbReference type="SUPFAM" id="SSF51905">
    <property type="entry name" value="FAD/NAD(P)-binding domain"/>
    <property type="match status" value="1"/>
</dbReference>
<evidence type="ECO:0000256" key="7">
    <source>
        <dbReference type="ARBA" id="ARBA00022827"/>
    </source>
</evidence>
<keyword evidence="7 11" id="KW-0274">FAD</keyword>
<reference evidence="13" key="1">
    <citation type="submission" date="2021-02" db="EMBL/GenBank/DDBJ databases">
        <title>Salinimicrobium sp. nov. isolated from seawater in Tongyeong, Republic of Korea.</title>
        <authorList>
            <person name="Lee S.-J."/>
        </authorList>
    </citation>
    <scope>NUCLEOTIDE SEQUENCE</scope>
    <source>
        <strain evidence="13">HN-2-9-2</strain>
    </source>
</reference>